<feature type="region of interest" description="Disordered" evidence="1">
    <location>
        <begin position="63"/>
        <end position="133"/>
    </location>
</feature>
<reference evidence="2" key="1">
    <citation type="submission" date="2019-12" db="EMBL/GenBank/DDBJ databases">
        <title>Genome sequencing and annotation of Brassica cretica.</title>
        <authorList>
            <person name="Studholme D.J."/>
            <person name="Sarris P."/>
        </authorList>
    </citation>
    <scope>NUCLEOTIDE SEQUENCE</scope>
    <source>
        <strain evidence="2">PFS-109/04</strain>
        <tissue evidence="2">Leaf</tissue>
    </source>
</reference>
<gene>
    <name evidence="2" type="ORF">F2Q69_00028900</name>
</gene>
<organism evidence="2 3">
    <name type="scientific">Brassica cretica</name>
    <name type="common">Mustard</name>
    <dbReference type="NCBI Taxonomy" id="69181"/>
    <lineage>
        <taxon>Eukaryota</taxon>
        <taxon>Viridiplantae</taxon>
        <taxon>Streptophyta</taxon>
        <taxon>Embryophyta</taxon>
        <taxon>Tracheophyta</taxon>
        <taxon>Spermatophyta</taxon>
        <taxon>Magnoliopsida</taxon>
        <taxon>eudicotyledons</taxon>
        <taxon>Gunneridae</taxon>
        <taxon>Pentapetalae</taxon>
        <taxon>rosids</taxon>
        <taxon>malvids</taxon>
        <taxon>Brassicales</taxon>
        <taxon>Brassicaceae</taxon>
        <taxon>Brassiceae</taxon>
        <taxon>Brassica</taxon>
    </lineage>
</organism>
<accession>A0A8S9S4P3</accession>
<feature type="compositionally biased region" description="Basic and acidic residues" evidence="1">
    <location>
        <begin position="90"/>
        <end position="117"/>
    </location>
</feature>
<dbReference type="AlphaFoldDB" id="A0A8S9S4P3"/>
<name>A0A8S9S4P3_BRACR</name>
<protein>
    <submittedName>
        <fullName evidence="2">Uncharacterized protein</fullName>
    </submittedName>
</protein>
<comment type="caution">
    <text evidence="2">The sequence shown here is derived from an EMBL/GenBank/DDBJ whole genome shotgun (WGS) entry which is preliminary data.</text>
</comment>
<dbReference type="Proteomes" id="UP000712600">
    <property type="component" value="Unassembled WGS sequence"/>
</dbReference>
<sequence length="163" mass="18465">MNSVITQFTQFSLLFKTPVILELYDLHSSSGPTLPFSCCVPVEPPTLPAVFECYGRRVFPYSPPVPRRVRETGSEVYDTTRPPPPLAAVHGEERERRPREREGGAAKRERERGETRRRERRRREAARGERESRWLGLSVSGNSLQGFASKLLMRGKGGEGLLL</sequence>
<evidence type="ECO:0000313" key="3">
    <source>
        <dbReference type="Proteomes" id="UP000712600"/>
    </source>
</evidence>
<dbReference type="EMBL" id="QGKX02000088">
    <property type="protein sequence ID" value="KAF3587648.1"/>
    <property type="molecule type" value="Genomic_DNA"/>
</dbReference>
<evidence type="ECO:0000313" key="2">
    <source>
        <dbReference type="EMBL" id="KAF3587648.1"/>
    </source>
</evidence>
<proteinExistence type="predicted"/>
<evidence type="ECO:0000256" key="1">
    <source>
        <dbReference type="SAM" id="MobiDB-lite"/>
    </source>
</evidence>